<name>A0A543KHM9_9RHOB</name>
<evidence type="ECO:0000313" key="4">
    <source>
        <dbReference type="EMBL" id="TQM94579.1"/>
    </source>
</evidence>
<organism evidence="4 5">
    <name type="scientific">Roseinatronobacter monicus</name>
    <dbReference type="NCBI Taxonomy" id="393481"/>
    <lineage>
        <taxon>Bacteria</taxon>
        <taxon>Pseudomonadati</taxon>
        <taxon>Pseudomonadota</taxon>
        <taxon>Alphaproteobacteria</taxon>
        <taxon>Rhodobacterales</taxon>
        <taxon>Paracoccaceae</taxon>
        <taxon>Roseinatronobacter</taxon>
    </lineage>
</organism>
<dbReference type="InterPro" id="IPR052196">
    <property type="entry name" value="Bact_Kbp"/>
</dbReference>
<dbReference type="OrthoDB" id="370541at2"/>
<keyword evidence="5" id="KW-1185">Reference proteome</keyword>
<proteinExistence type="predicted"/>
<feature type="domain" description="LysM" evidence="3">
    <location>
        <begin position="376"/>
        <end position="425"/>
    </location>
</feature>
<dbReference type="Proteomes" id="UP000320582">
    <property type="component" value="Unassembled WGS sequence"/>
</dbReference>
<sequence length="435" mass="46115">MLKYFPKDTLAQWVVGSVAVAGAASMAYVLIFPSDTPEPALPVPHVMQGEPAGVALPQDEPAPDIQIAMVAPTAIQPPSFDLVRMTDLGDVLIAGKAPARSSVSALIDEDPVAQAVSTPAGEFVLMFEVAPSPTPRVLELEVRLPNGDRLRSIDTLMLAPRSATLASGGTGEPGEHHVQTARVVAVEPLFPDSAAPPRPPVISEPSVVGTMQPSDALPDTPAEPQAEGLPAQQTAHAEQPEAEGSDLPEPRAPVAVLLRADGAVQVLGEAASLSNPASGRNVSIDTVTYDDGGEVALSGRTRQGAADVQIYLDNQPILRARATPDGNWQAQLDGIERGVYRLRVDELDDAAQVTSRAEIPFERATPEIAREAGGMQALIVQPGNTLWAMSRQQFGDGARYMRIFDANRDQIRNPDLIYPGQVFILPQDTDTAGRD</sequence>
<dbReference type="PROSITE" id="PS51782">
    <property type="entry name" value="LYSM"/>
    <property type="match status" value="1"/>
</dbReference>
<feature type="region of interest" description="Disordered" evidence="1">
    <location>
        <begin position="207"/>
        <end position="248"/>
    </location>
</feature>
<evidence type="ECO:0000259" key="3">
    <source>
        <dbReference type="PROSITE" id="PS51782"/>
    </source>
</evidence>
<feature type="transmembrane region" description="Helical" evidence="2">
    <location>
        <begin position="12"/>
        <end position="32"/>
    </location>
</feature>
<dbReference type="EMBL" id="VFPT01000001">
    <property type="protein sequence ID" value="TQM94579.1"/>
    <property type="molecule type" value="Genomic_DNA"/>
</dbReference>
<evidence type="ECO:0000256" key="2">
    <source>
        <dbReference type="SAM" id="Phobius"/>
    </source>
</evidence>
<keyword evidence="2" id="KW-1133">Transmembrane helix</keyword>
<dbReference type="InterPro" id="IPR018392">
    <property type="entry name" value="LysM"/>
</dbReference>
<keyword evidence="2" id="KW-0812">Transmembrane</keyword>
<evidence type="ECO:0000313" key="5">
    <source>
        <dbReference type="Proteomes" id="UP000320582"/>
    </source>
</evidence>
<gene>
    <name evidence="4" type="ORF">BD293_3261</name>
</gene>
<dbReference type="PANTHER" id="PTHR34700">
    <property type="entry name" value="POTASSIUM BINDING PROTEIN KBP"/>
    <property type="match status" value="1"/>
</dbReference>
<accession>A0A543KHM9</accession>
<dbReference type="InterPro" id="IPR036779">
    <property type="entry name" value="LysM_dom_sf"/>
</dbReference>
<keyword evidence="2" id="KW-0472">Membrane</keyword>
<evidence type="ECO:0000256" key="1">
    <source>
        <dbReference type="SAM" id="MobiDB-lite"/>
    </source>
</evidence>
<dbReference type="CDD" id="cd00118">
    <property type="entry name" value="LysM"/>
    <property type="match status" value="1"/>
</dbReference>
<dbReference type="Pfam" id="PF01476">
    <property type="entry name" value="LysM"/>
    <property type="match status" value="1"/>
</dbReference>
<dbReference type="RefSeq" id="WP_142083393.1">
    <property type="nucleotide sequence ID" value="NZ_VFPT01000001.1"/>
</dbReference>
<dbReference type="Gene3D" id="3.10.350.10">
    <property type="entry name" value="LysM domain"/>
    <property type="match status" value="1"/>
</dbReference>
<dbReference type="PANTHER" id="PTHR34700:SF4">
    <property type="entry name" value="PHAGE-LIKE ELEMENT PBSX PROTEIN XKDP"/>
    <property type="match status" value="1"/>
</dbReference>
<reference evidence="4 5" key="1">
    <citation type="submission" date="2019-06" db="EMBL/GenBank/DDBJ databases">
        <title>Genomic Encyclopedia of Archaeal and Bacterial Type Strains, Phase II (KMG-II): from individual species to whole genera.</title>
        <authorList>
            <person name="Goeker M."/>
        </authorList>
    </citation>
    <scope>NUCLEOTIDE SEQUENCE [LARGE SCALE GENOMIC DNA]</scope>
    <source>
        <strain evidence="4 5">DSM 18423</strain>
    </source>
</reference>
<comment type="caution">
    <text evidence="4">The sequence shown here is derived from an EMBL/GenBank/DDBJ whole genome shotgun (WGS) entry which is preliminary data.</text>
</comment>
<protein>
    <submittedName>
        <fullName evidence="4">LysM domain-containing protein</fullName>
    </submittedName>
</protein>
<dbReference type="AlphaFoldDB" id="A0A543KHM9"/>